<protein>
    <submittedName>
        <fullName evidence="3">Exodeoxyribonuclease V subunit alpha</fullName>
    </submittedName>
    <submittedName>
        <fullName evidence="4">TraM protein</fullName>
    </submittedName>
</protein>
<evidence type="ECO:0000256" key="1">
    <source>
        <dbReference type="SAM" id="MobiDB-lite"/>
    </source>
</evidence>
<keyword evidence="2" id="KW-0472">Membrane</keyword>
<sequence length="251" mass="28111">MTELREPTSDVQREAAAGAGYEEGRTEYEKELLNLVKTLHQNVDAIDPMVQEKKDRKRLSNISGSLAKSNIVLTWGLVASIALNGMLGWFAVHPDRQYFAADGTRVIRLVPLSEPYLKSADVIQFARDAINRSLTINFQQYRGQLEDARADWTREGFKQFLEQLQAGGYLDSIKTKRMNMTVTAGTGVIVSDRLVDNIWVRKVELPIEIKLTGQVTEQPAQNFIALVTVTRIPTLDSLVGVALDNIVIKPR</sequence>
<dbReference type="InterPro" id="IPR021055">
    <property type="entry name" value="T4BSS_IcmL/DotI"/>
</dbReference>
<evidence type="ECO:0000313" key="6">
    <source>
        <dbReference type="Proteomes" id="UP000281372"/>
    </source>
</evidence>
<reference evidence="4 6" key="2">
    <citation type="submission" date="2018-08" db="EMBL/GenBank/DDBJ databases">
        <title>Recombination of ecologically and evolutionarily significant loci maintains genetic cohesion in the Pseudomonas syringae species complex.</title>
        <authorList>
            <person name="Dillon M."/>
            <person name="Thakur S."/>
            <person name="Almeida R.N.D."/>
            <person name="Weir B.S."/>
            <person name="Guttman D.S."/>
        </authorList>
    </citation>
    <scope>NUCLEOTIDE SEQUENCE [LARGE SCALE GENOMIC DNA]</scope>
    <source>
        <strain evidence="4 6">ICMP 2821</strain>
    </source>
</reference>
<comment type="caution">
    <text evidence="3">The sequence shown here is derived from an EMBL/GenBank/DDBJ whole genome shotgun (WGS) entry which is preliminary data.</text>
</comment>
<name>A0A0P9KU41_PSECA</name>
<dbReference type="RefSeq" id="WP_055001376.1">
    <property type="nucleotide sequence ID" value="NZ_FNKU01000003.1"/>
</dbReference>
<organism evidence="3 5">
    <name type="scientific">Pseudomonas cannabina</name>
    <dbReference type="NCBI Taxonomy" id="86840"/>
    <lineage>
        <taxon>Bacteria</taxon>
        <taxon>Pseudomonadati</taxon>
        <taxon>Pseudomonadota</taxon>
        <taxon>Gammaproteobacteria</taxon>
        <taxon>Pseudomonadales</taxon>
        <taxon>Pseudomonadaceae</taxon>
        <taxon>Pseudomonas</taxon>
    </lineage>
</organism>
<evidence type="ECO:0000313" key="3">
    <source>
        <dbReference type="EMBL" id="KPW66581.1"/>
    </source>
</evidence>
<reference evidence="3 5" key="1">
    <citation type="submission" date="2015-09" db="EMBL/GenBank/DDBJ databases">
        <title>Genome announcement of multiple Pseudomonas syringae strains.</title>
        <authorList>
            <person name="Thakur S."/>
            <person name="Wang P.W."/>
            <person name="Gong Y."/>
            <person name="Weir B.S."/>
            <person name="Guttman D.S."/>
        </authorList>
    </citation>
    <scope>NUCLEOTIDE SEQUENCE [LARGE SCALE GENOMIC DNA]</scope>
    <source>
        <strain evidence="3 5">ICMP2823</strain>
    </source>
</reference>
<evidence type="ECO:0000313" key="5">
    <source>
        <dbReference type="Proteomes" id="UP000050564"/>
    </source>
</evidence>
<feature type="transmembrane region" description="Helical" evidence="2">
    <location>
        <begin position="71"/>
        <end position="92"/>
    </location>
</feature>
<accession>A0A0P9KU41</accession>
<keyword evidence="2" id="KW-1133">Transmembrane helix</keyword>
<dbReference type="Proteomes" id="UP000050564">
    <property type="component" value="Unassembled WGS sequence"/>
</dbReference>
<feature type="compositionally biased region" description="Basic and acidic residues" evidence="1">
    <location>
        <begin position="1"/>
        <end position="13"/>
    </location>
</feature>
<gene>
    <name evidence="3" type="ORF">ALO81_200057</name>
    <name evidence="4" type="ORF">ALQ64_02342</name>
</gene>
<dbReference type="EMBL" id="RBOW01000892">
    <property type="protein sequence ID" value="RMN20017.1"/>
    <property type="molecule type" value="Genomic_DNA"/>
</dbReference>
<dbReference type="EMBL" id="LJPX01000547">
    <property type="protein sequence ID" value="KPW66581.1"/>
    <property type="molecule type" value="Genomic_DNA"/>
</dbReference>
<dbReference type="Pfam" id="PF11393">
    <property type="entry name" value="T4BSS_DotI_IcmL"/>
    <property type="match status" value="1"/>
</dbReference>
<dbReference type="AlphaFoldDB" id="A0A0P9KU41"/>
<proteinExistence type="predicted"/>
<keyword evidence="2" id="KW-0812">Transmembrane</keyword>
<dbReference type="PATRIC" id="fig|86840.3.peg.5363"/>
<evidence type="ECO:0000256" key="2">
    <source>
        <dbReference type="SAM" id="Phobius"/>
    </source>
</evidence>
<dbReference type="CDD" id="cd16385">
    <property type="entry name" value="IcmL"/>
    <property type="match status" value="1"/>
</dbReference>
<feature type="region of interest" description="Disordered" evidence="1">
    <location>
        <begin position="1"/>
        <end position="21"/>
    </location>
</feature>
<evidence type="ECO:0000313" key="4">
    <source>
        <dbReference type="EMBL" id="RMN20017.1"/>
    </source>
</evidence>
<dbReference type="Proteomes" id="UP000281372">
    <property type="component" value="Unassembled WGS sequence"/>
</dbReference>